<feature type="non-terminal residue" evidence="1">
    <location>
        <position position="1"/>
    </location>
</feature>
<sequence length="30" mass="3670">GKQMFWPDIFLSLPEAKRLRSLIHPKERYI</sequence>
<name>X1R8M0_9ZZZZ</name>
<proteinExistence type="predicted"/>
<dbReference type="AlphaFoldDB" id="X1R8M0"/>
<dbReference type="EMBL" id="BARW01007836">
    <property type="protein sequence ID" value="GAI76913.1"/>
    <property type="molecule type" value="Genomic_DNA"/>
</dbReference>
<evidence type="ECO:0000313" key="1">
    <source>
        <dbReference type="EMBL" id="GAI76913.1"/>
    </source>
</evidence>
<protein>
    <submittedName>
        <fullName evidence="1">Uncharacterized protein</fullName>
    </submittedName>
</protein>
<comment type="caution">
    <text evidence="1">The sequence shown here is derived from an EMBL/GenBank/DDBJ whole genome shotgun (WGS) entry which is preliminary data.</text>
</comment>
<reference evidence="1" key="1">
    <citation type="journal article" date="2014" name="Front. Microbiol.">
        <title>High frequency of phylogenetically diverse reductive dehalogenase-homologous genes in deep subseafloor sedimentary metagenomes.</title>
        <authorList>
            <person name="Kawai M."/>
            <person name="Futagami T."/>
            <person name="Toyoda A."/>
            <person name="Takaki Y."/>
            <person name="Nishi S."/>
            <person name="Hori S."/>
            <person name="Arai W."/>
            <person name="Tsubouchi T."/>
            <person name="Morono Y."/>
            <person name="Uchiyama I."/>
            <person name="Ito T."/>
            <person name="Fujiyama A."/>
            <person name="Inagaki F."/>
            <person name="Takami H."/>
        </authorList>
    </citation>
    <scope>NUCLEOTIDE SEQUENCE</scope>
    <source>
        <strain evidence="1">Expedition CK06-06</strain>
    </source>
</reference>
<gene>
    <name evidence="1" type="ORF">S12H4_16230</name>
</gene>
<organism evidence="1">
    <name type="scientific">marine sediment metagenome</name>
    <dbReference type="NCBI Taxonomy" id="412755"/>
    <lineage>
        <taxon>unclassified sequences</taxon>
        <taxon>metagenomes</taxon>
        <taxon>ecological metagenomes</taxon>
    </lineage>
</organism>
<accession>X1R8M0</accession>